<dbReference type="Gene3D" id="3.30.70.1290">
    <property type="entry name" value="Transposase IS200-like"/>
    <property type="match status" value="1"/>
</dbReference>
<dbReference type="AlphaFoldDB" id="A0A380G819"/>
<dbReference type="SMART" id="SM01321">
    <property type="entry name" value="Y1_Tnp"/>
    <property type="match status" value="1"/>
</dbReference>
<dbReference type="PANTHER" id="PTHR33360">
    <property type="entry name" value="TRANSPOSASE FOR INSERTION SEQUENCE ELEMENT IS200"/>
    <property type="match status" value="1"/>
</dbReference>
<sequence>MSNETRTKWNCNYHIVFAPKNRSLIISGILKRDIGLIQRQICERRDIEIKESEACKDYIHMLLCTPRKLSVSQFVVYLKWKSSLKFYDRYAHLKYKCRSGFDYALDMGNTLTLKVRYRLDCRNC</sequence>
<dbReference type="GO" id="GO:0003677">
    <property type="term" value="F:DNA binding"/>
    <property type="evidence" value="ECO:0007669"/>
    <property type="project" value="InterPro"/>
</dbReference>
<dbReference type="EMBL" id="UHDP01000003">
    <property type="protein sequence ID" value="SUM46892.1"/>
    <property type="molecule type" value="Genomic_DNA"/>
</dbReference>
<dbReference type="GO" id="GO:0006313">
    <property type="term" value="P:DNA transposition"/>
    <property type="evidence" value="ECO:0007669"/>
    <property type="project" value="InterPro"/>
</dbReference>
<dbReference type="OrthoDB" id="9798161at2"/>
<organism evidence="2 3">
    <name type="scientific">Staphylococcus intermedius NCTC 11048</name>
    <dbReference type="NCBI Taxonomy" id="1141106"/>
    <lineage>
        <taxon>Bacteria</taxon>
        <taxon>Bacillati</taxon>
        <taxon>Bacillota</taxon>
        <taxon>Bacilli</taxon>
        <taxon>Bacillales</taxon>
        <taxon>Staphylococcaceae</taxon>
        <taxon>Staphylococcus</taxon>
        <taxon>Staphylococcus intermedius group</taxon>
    </lineage>
</organism>
<dbReference type="InterPro" id="IPR002686">
    <property type="entry name" value="Transposase_17"/>
</dbReference>
<feature type="domain" description="Transposase IS200-like" evidence="1">
    <location>
        <begin position="8"/>
        <end position="121"/>
    </location>
</feature>
<protein>
    <submittedName>
        <fullName evidence="2">IS200-like Y1_Tnp superfamily protein</fullName>
    </submittedName>
</protein>
<dbReference type="GO" id="GO:0004803">
    <property type="term" value="F:transposase activity"/>
    <property type="evidence" value="ECO:0007669"/>
    <property type="project" value="InterPro"/>
</dbReference>
<name>A0A380G819_STAIN</name>
<keyword evidence="3" id="KW-1185">Reference proteome</keyword>
<dbReference type="NCBIfam" id="NF033573">
    <property type="entry name" value="transpos_IS200"/>
    <property type="match status" value="1"/>
</dbReference>
<proteinExistence type="predicted"/>
<dbReference type="Proteomes" id="UP000255549">
    <property type="component" value="Unassembled WGS sequence"/>
</dbReference>
<reference evidence="2 3" key="1">
    <citation type="submission" date="2018-06" db="EMBL/GenBank/DDBJ databases">
        <authorList>
            <consortium name="Pathogen Informatics"/>
            <person name="Doyle S."/>
        </authorList>
    </citation>
    <scope>NUCLEOTIDE SEQUENCE [LARGE SCALE GENOMIC DNA]</scope>
    <source>
        <strain evidence="3">NCTC 11048</strain>
    </source>
</reference>
<dbReference type="Pfam" id="PF01797">
    <property type="entry name" value="Y1_Tnp"/>
    <property type="match status" value="1"/>
</dbReference>
<evidence type="ECO:0000313" key="3">
    <source>
        <dbReference type="Proteomes" id="UP000255549"/>
    </source>
</evidence>
<evidence type="ECO:0000259" key="1">
    <source>
        <dbReference type="SMART" id="SM01321"/>
    </source>
</evidence>
<gene>
    <name evidence="2" type="ORF">NCTC11048_01960</name>
</gene>
<accession>A0A380G819</accession>
<dbReference type="PANTHER" id="PTHR33360:SF2">
    <property type="entry name" value="TRANSPOSASE FOR INSERTION SEQUENCE ELEMENT IS200"/>
    <property type="match status" value="1"/>
</dbReference>
<dbReference type="SUPFAM" id="SSF143422">
    <property type="entry name" value="Transposase IS200-like"/>
    <property type="match status" value="1"/>
</dbReference>
<dbReference type="STRING" id="1141106.GCA_000308095_02030"/>
<evidence type="ECO:0000313" key="2">
    <source>
        <dbReference type="EMBL" id="SUM46892.1"/>
    </source>
</evidence>
<dbReference type="InterPro" id="IPR036515">
    <property type="entry name" value="Transposase_17_sf"/>
</dbReference>